<dbReference type="SUPFAM" id="SSF52980">
    <property type="entry name" value="Restriction endonuclease-like"/>
    <property type="match status" value="1"/>
</dbReference>
<evidence type="ECO:0000313" key="2">
    <source>
        <dbReference type="EMBL" id="MFC0249413.1"/>
    </source>
</evidence>
<keyword evidence="3" id="KW-1185">Reference proteome</keyword>
<accession>A0ABV6F7D0</accession>
<evidence type="ECO:0000313" key="3">
    <source>
        <dbReference type="Proteomes" id="UP001589766"/>
    </source>
</evidence>
<dbReference type="EMBL" id="JBHLWH010000038">
    <property type="protein sequence ID" value="MFC0249413.1"/>
    <property type="molecule type" value="Genomic_DNA"/>
</dbReference>
<organism evidence="2 3">
    <name type="scientific">Citricoccus parietis</name>
    <dbReference type="NCBI Taxonomy" id="592307"/>
    <lineage>
        <taxon>Bacteria</taxon>
        <taxon>Bacillati</taxon>
        <taxon>Actinomycetota</taxon>
        <taxon>Actinomycetes</taxon>
        <taxon>Micrococcales</taxon>
        <taxon>Micrococcaceae</taxon>
        <taxon>Citricoccus</taxon>
    </lineage>
</organism>
<gene>
    <name evidence="2" type="ORF">ACFFIO_12985</name>
</gene>
<reference evidence="2 3" key="1">
    <citation type="submission" date="2024-09" db="EMBL/GenBank/DDBJ databases">
        <authorList>
            <person name="Sun Q."/>
            <person name="Mori K."/>
        </authorList>
    </citation>
    <scope>NUCLEOTIDE SEQUENCE [LARGE SCALE GENOMIC DNA]</scope>
    <source>
        <strain evidence="2 3">CCM 7609</strain>
    </source>
</reference>
<dbReference type="InterPro" id="IPR007569">
    <property type="entry name" value="DUF559"/>
</dbReference>
<evidence type="ECO:0000259" key="1">
    <source>
        <dbReference type="Pfam" id="PF04480"/>
    </source>
</evidence>
<proteinExistence type="predicted"/>
<feature type="domain" description="DUF559" evidence="1">
    <location>
        <begin position="247"/>
        <end position="301"/>
    </location>
</feature>
<dbReference type="Proteomes" id="UP001589766">
    <property type="component" value="Unassembled WGS sequence"/>
</dbReference>
<protein>
    <submittedName>
        <fullName evidence="2">DUF559 domain-containing protein</fullName>
    </submittedName>
</protein>
<dbReference type="InterPro" id="IPR011335">
    <property type="entry name" value="Restrct_endonuc-II-like"/>
</dbReference>
<dbReference type="Pfam" id="PF04480">
    <property type="entry name" value="DUF559"/>
    <property type="match status" value="1"/>
</dbReference>
<comment type="caution">
    <text evidence="2">The sequence shown here is derived from an EMBL/GenBank/DDBJ whole genome shotgun (WGS) entry which is preliminary data.</text>
</comment>
<name>A0ABV6F7D0_9MICC</name>
<dbReference type="Gene3D" id="3.40.960.10">
    <property type="entry name" value="VSR Endonuclease"/>
    <property type="match status" value="1"/>
</dbReference>
<sequence>MTHRRPLPSPLRGTAFTSDERALHEVSRNRLKAADITTLSRGVYRSASETLPATELEAQDTAAIMRKIGAVLSHRSAARWHGIPLPAWLDGLDGLEVTVPHRRHTSVRAGLQVHRRPLPEAHTLIDQGVHVTTPERTWCDLASLLRPGQEGHLVAAGDYLVTPPWTPDGREEALSSIGDLQRALTASGRFKGVRLARAALPLIRVGADSVPETLLRLGLVDAGLPEPELQVLADPEDQWSPAADLGYRQWKIAMQHDGAHHRTPEQQERDARRDAWFQARGWMVIRVTAADIRDGYTRVIALVKGRARAMATGQAA</sequence>